<dbReference type="Gene3D" id="1.10.287.130">
    <property type="match status" value="1"/>
</dbReference>
<dbReference type="STRING" id="1307761.L21SP2_0921"/>
<dbReference type="CDD" id="cd00130">
    <property type="entry name" value="PAS"/>
    <property type="match status" value="1"/>
</dbReference>
<dbReference type="Proteomes" id="UP000018680">
    <property type="component" value="Chromosome"/>
</dbReference>
<evidence type="ECO:0000256" key="2">
    <source>
        <dbReference type="ARBA" id="ARBA00012438"/>
    </source>
</evidence>
<evidence type="ECO:0000259" key="11">
    <source>
        <dbReference type="PROSITE" id="PS50112"/>
    </source>
</evidence>
<dbReference type="InterPro" id="IPR036890">
    <property type="entry name" value="HATPase_C_sf"/>
</dbReference>
<reference evidence="12 13" key="1">
    <citation type="journal article" date="2015" name="Stand. Genomic Sci.">
        <title>Complete genome sequence and description of Salinispira pacifica gen. nov., sp. nov., a novel spirochaete isolated form a hypersaline microbial mat.</title>
        <authorList>
            <person name="Ben Hania W."/>
            <person name="Joseph M."/>
            <person name="Schumann P."/>
            <person name="Bunk B."/>
            <person name="Fiebig A."/>
            <person name="Sproer C."/>
            <person name="Klenk H.P."/>
            <person name="Fardeau M.L."/>
            <person name="Spring S."/>
        </authorList>
    </citation>
    <scope>NUCLEOTIDE SEQUENCE [LARGE SCALE GENOMIC DNA]</scope>
    <source>
        <strain evidence="12 13">L21-RPul-D2</strain>
    </source>
</reference>
<keyword evidence="4" id="KW-0808">Transferase</keyword>
<dbReference type="KEGG" id="slr:L21SP2_0921"/>
<keyword evidence="12" id="KW-0675">Receptor</keyword>
<dbReference type="SUPFAM" id="SSF47384">
    <property type="entry name" value="Homodimeric domain of signal transducing histidine kinase"/>
    <property type="match status" value="1"/>
</dbReference>
<feature type="domain" description="PAS" evidence="11">
    <location>
        <begin position="34"/>
        <end position="107"/>
    </location>
</feature>
<dbReference type="NCBIfam" id="TIGR00229">
    <property type="entry name" value="sensory_box"/>
    <property type="match status" value="1"/>
</dbReference>
<dbReference type="SUPFAM" id="SSF55874">
    <property type="entry name" value="ATPase domain of HSP90 chaperone/DNA topoisomerase II/histidine kinase"/>
    <property type="match status" value="1"/>
</dbReference>
<dbReference type="EMBL" id="CP006939">
    <property type="protein sequence ID" value="AHC14341.1"/>
    <property type="molecule type" value="Genomic_DNA"/>
</dbReference>
<evidence type="ECO:0000256" key="1">
    <source>
        <dbReference type="ARBA" id="ARBA00000085"/>
    </source>
</evidence>
<dbReference type="Gene3D" id="3.30.565.10">
    <property type="entry name" value="Histidine kinase-like ATPase, C-terminal domain"/>
    <property type="match status" value="1"/>
</dbReference>
<dbReference type="InterPro" id="IPR036097">
    <property type="entry name" value="HisK_dim/P_sf"/>
</dbReference>
<dbReference type="CDD" id="cd00082">
    <property type="entry name" value="HisKA"/>
    <property type="match status" value="1"/>
</dbReference>
<dbReference type="Pfam" id="PF08448">
    <property type="entry name" value="PAS_4"/>
    <property type="match status" value="1"/>
</dbReference>
<feature type="domain" description="Histidine kinase" evidence="10">
    <location>
        <begin position="168"/>
        <end position="380"/>
    </location>
</feature>
<dbReference type="PROSITE" id="PS50109">
    <property type="entry name" value="HIS_KIN"/>
    <property type="match status" value="1"/>
</dbReference>
<keyword evidence="7" id="KW-0067">ATP-binding</keyword>
<dbReference type="InterPro" id="IPR005467">
    <property type="entry name" value="His_kinase_dom"/>
</dbReference>
<dbReference type="SMART" id="SM00388">
    <property type="entry name" value="HisKA"/>
    <property type="match status" value="1"/>
</dbReference>
<gene>
    <name evidence="12" type="ORF">L21SP2_0921</name>
</gene>
<evidence type="ECO:0000313" key="13">
    <source>
        <dbReference type="Proteomes" id="UP000018680"/>
    </source>
</evidence>
<dbReference type="InterPro" id="IPR003661">
    <property type="entry name" value="HisK_dim/P_dom"/>
</dbReference>
<dbReference type="AlphaFoldDB" id="V5WGQ2"/>
<dbReference type="SMART" id="SM00387">
    <property type="entry name" value="HATPase_c"/>
    <property type="match status" value="1"/>
</dbReference>
<dbReference type="PATRIC" id="fig|1307761.3.peg.922"/>
<dbReference type="EC" id="2.7.13.3" evidence="2"/>
<accession>V5WGQ2</accession>
<dbReference type="InterPro" id="IPR000014">
    <property type="entry name" value="PAS"/>
</dbReference>
<dbReference type="PANTHER" id="PTHR43065">
    <property type="entry name" value="SENSOR HISTIDINE KINASE"/>
    <property type="match status" value="1"/>
</dbReference>
<dbReference type="PANTHER" id="PTHR43065:SF10">
    <property type="entry name" value="PEROXIDE STRESS-ACTIVATED HISTIDINE KINASE MAK3"/>
    <property type="match status" value="1"/>
</dbReference>
<dbReference type="SMART" id="SM00091">
    <property type="entry name" value="PAS"/>
    <property type="match status" value="1"/>
</dbReference>
<dbReference type="GO" id="GO:0000155">
    <property type="term" value="F:phosphorelay sensor kinase activity"/>
    <property type="evidence" value="ECO:0007669"/>
    <property type="project" value="InterPro"/>
</dbReference>
<dbReference type="SUPFAM" id="SSF55785">
    <property type="entry name" value="PYP-like sensor domain (PAS domain)"/>
    <property type="match status" value="1"/>
</dbReference>
<dbReference type="PRINTS" id="PR00344">
    <property type="entry name" value="BCTRLSENSOR"/>
</dbReference>
<evidence type="ECO:0000313" key="12">
    <source>
        <dbReference type="EMBL" id="AHC14341.1"/>
    </source>
</evidence>
<organism evidence="12 13">
    <name type="scientific">Salinispira pacifica</name>
    <dbReference type="NCBI Taxonomy" id="1307761"/>
    <lineage>
        <taxon>Bacteria</taxon>
        <taxon>Pseudomonadati</taxon>
        <taxon>Spirochaetota</taxon>
        <taxon>Spirochaetia</taxon>
        <taxon>Spirochaetales</taxon>
        <taxon>Spirochaetaceae</taxon>
        <taxon>Salinispira</taxon>
    </lineage>
</organism>
<keyword evidence="3" id="KW-0597">Phosphoprotein</keyword>
<keyword evidence="8" id="KW-0902">Two-component regulatory system</keyword>
<evidence type="ECO:0000256" key="5">
    <source>
        <dbReference type="ARBA" id="ARBA00022741"/>
    </source>
</evidence>
<keyword evidence="6" id="KW-0418">Kinase</keyword>
<evidence type="ECO:0000256" key="6">
    <source>
        <dbReference type="ARBA" id="ARBA00022777"/>
    </source>
</evidence>
<dbReference type="InterPro" id="IPR035965">
    <property type="entry name" value="PAS-like_dom_sf"/>
</dbReference>
<keyword evidence="5" id="KW-0547">Nucleotide-binding</keyword>
<protein>
    <recommendedName>
        <fullName evidence="2">histidine kinase</fullName>
        <ecNumber evidence="2">2.7.13.3</ecNumber>
    </recommendedName>
</protein>
<dbReference type="GO" id="GO:0005524">
    <property type="term" value="F:ATP binding"/>
    <property type="evidence" value="ECO:0007669"/>
    <property type="project" value="UniProtKB-KW"/>
</dbReference>
<feature type="region of interest" description="Disordered" evidence="9">
    <location>
        <begin position="378"/>
        <end position="409"/>
    </location>
</feature>
<dbReference type="Pfam" id="PF00512">
    <property type="entry name" value="HisKA"/>
    <property type="match status" value="1"/>
</dbReference>
<evidence type="ECO:0000256" key="7">
    <source>
        <dbReference type="ARBA" id="ARBA00022840"/>
    </source>
</evidence>
<dbReference type="InterPro" id="IPR013656">
    <property type="entry name" value="PAS_4"/>
</dbReference>
<evidence type="ECO:0000256" key="9">
    <source>
        <dbReference type="SAM" id="MobiDB-lite"/>
    </source>
</evidence>
<dbReference type="InterPro" id="IPR003594">
    <property type="entry name" value="HATPase_dom"/>
</dbReference>
<dbReference type="eggNOG" id="COG5000">
    <property type="taxonomic scope" value="Bacteria"/>
</dbReference>
<name>V5WGQ2_9SPIO</name>
<evidence type="ECO:0000259" key="10">
    <source>
        <dbReference type="PROSITE" id="PS50109"/>
    </source>
</evidence>
<dbReference type="HOGENOM" id="CLU_000445_114_39_12"/>
<proteinExistence type="predicted"/>
<dbReference type="InterPro" id="IPR004358">
    <property type="entry name" value="Sig_transdc_His_kin-like_C"/>
</dbReference>
<sequence>MTQIMRKFIQRALNKLSKLDKQQIHALIYDLARENEHMEVVLDSLTDGVLVSDKDNRLILSNKAAERMIPFREYDMYEKIIWDVVADRDIAEFIQTTIEREESIRDREFTLDNLGNTRILALSIMPLVRRGRVRGNVVHIEDISEKRWSEARLRRAESLASLTTLAAGVAHEIKNPLGSIGIHIQLMQRTLDANESVKSDDVRSYLDIVNEEVERLNRIVMDFLFAVRPMDIHLEDHDLNALLHEIMDFMKYEVEESGIQLKEDYQVDIPHILLDEKFIKQAILNIVKNAINAMSDGGNLTLSTRCRGDEVILRIIDTGVGMSEEVMEKIFEPYFTTKDFGSGIGLTIVYKIMKEHRGDISVISQEGRGTTFTLSFPVPPGQQNLIGETPGEAGNIENSGNRDSSGEDQ</sequence>
<comment type="catalytic activity">
    <reaction evidence="1">
        <text>ATP + protein L-histidine = ADP + protein N-phospho-L-histidine.</text>
        <dbReference type="EC" id="2.7.13.3"/>
    </reaction>
</comment>
<evidence type="ECO:0000256" key="3">
    <source>
        <dbReference type="ARBA" id="ARBA00022553"/>
    </source>
</evidence>
<dbReference type="Pfam" id="PF02518">
    <property type="entry name" value="HATPase_c"/>
    <property type="match status" value="1"/>
</dbReference>
<evidence type="ECO:0000256" key="4">
    <source>
        <dbReference type="ARBA" id="ARBA00022679"/>
    </source>
</evidence>
<keyword evidence="13" id="KW-1185">Reference proteome</keyword>
<evidence type="ECO:0000256" key="8">
    <source>
        <dbReference type="ARBA" id="ARBA00023012"/>
    </source>
</evidence>
<dbReference type="PROSITE" id="PS50112">
    <property type="entry name" value="PAS"/>
    <property type="match status" value="1"/>
</dbReference>
<dbReference type="Gene3D" id="3.30.450.20">
    <property type="entry name" value="PAS domain"/>
    <property type="match status" value="1"/>
</dbReference>